<evidence type="ECO:0000313" key="1">
    <source>
        <dbReference type="Proteomes" id="UP000095281"/>
    </source>
</evidence>
<reference evidence="2" key="1">
    <citation type="submission" date="2016-11" db="UniProtKB">
        <authorList>
            <consortium name="WormBaseParasite"/>
        </authorList>
    </citation>
    <scope>IDENTIFICATION</scope>
</reference>
<organism evidence="1 2">
    <name type="scientific">Meloidogyne hapla</name>
    <name type="common">Root-knot nematode worm</name>
    <dbReference type="NCBI Taxonomy" id="6305"/>
    <lineage>
        <taxon>Eukaryota</taxon>
        <taxon>Metazoa</taxon>
        <taxon>Ecdysozoa</taxon>
        <taxon>Nematoda</taxon>
        <taxon>Chromadorea</taxon>
        <taxon>Rhabditida</taxon>
        <taxon>Tylenchina</taxon>
        <taxon>Tylenchomorpha</taxon>
        <taxon>Tylenchoidea</taxon>
        <taxon>Meloidogynidae</taxon>
        <taxon>Meloidogyninae</taxon>
        <taxon>Meloidogyne</taxon>
    </lineage>
</organism>
<proteinExistence type="predicted"/>
<keyword evidence="1" id="KW-1185">Reference proteome</keyword>
<sequence>MAAKCSSKGVGKTFWHAIEFNLKKDLIKSKEILQPIINVNLRFSYGNKKNHSFYKFELPTNRTFYLHINFKSPLKAFISSDENGKNILFNDEEIRPKMEKLRNGKSFKYENLGFWQLPLEWAWLRPKDFLKREELEFTNFHPILRTYRGEECDNLDVKVFGAKPKKLPELSFEEFEILWTKPDRDPRTYYGRAILSNFTSDGYYFLASLIGFIDRLNSNISFECFDFFKDRLKNQYIQCKGMNDLINELLNNEKPRLIGIPEQSIITWEYCWNVFCFV</sequence>
<name>A0A1I8C2K9_MELHA</name>
<protein>
    <submittedName>
        <fullName evidence="2">Uncharacterized protein</fullName>
    </submittedName>
</protein>
<dbReference type="Proteomes" id="UP000095281">
    <property type="component" value="Unplaced"/>
</dbReference>
<evidence type="ECO:0000313" key="2">
    <source>
        <dbReference type="WBParaSite" id="MhA1_Contig943.frz3.gene2"/>
    </source>
</evidence>
<accession>A0A1I8C2K9</accession>
<dbReference type="AlphaFoldDB" id="A0A1I8C2K9"/>
<dbReference type="WBParaSite" id="MhA1_Contig943.frz3.gene2">
    <property type="protein sequence ID" value="MhA1_Contig943.frz3.gene2"/>
    <property type="gene ID" value="MhA1_Contig943.frz3.gene2"/>
</dbReference>